<reference evidence="3" key="1">
    <citation type="submission" date="2021-07" db="EMBL/GenBank/DDBJ databases">
        <authorList>
            <person name="Branca A.L. A."/>
        </authorList>
    </citation>
    <scope>NUCLEOTIDE SEQUENCE</scope>
</reference>
<evidence type="ECO:0000256" key="2">
    <source>
        <dbReference type="SAM" id="SignalP"/>
    </source>
</evidence>
<gene>
    <name evidence="3" type="ORF">PSALAMII_LOCUS1043</name>
</gene>
<protein>
    <recommendedName>
        <fullName evidence="5">Transmembrane protein</fullName>
    </recommendedName>
</protein>
<keyword evidence="1" id="KW-0472">Membrane</keyword>
<proteinExistence type="predicted"/>
<keyword evidence="1" id="KW-1133">Transmembrane helix</keyword>
<feature type="signal peptide" evidence="2">
    <location>
        <begin position="1"/>
        <end position="27"/>
    </location>
</feature>
<accession>A0A9W4IE65</accession>
<evidence type="ECO:0000256" key="1">
    <source>
        <dbReference type="SAM" id="Phobius"/>
    </source>
</evidence>
<name>A0A9W4IE65_9EURO</name>
<feature type="transmembrane region" description="Helical" evidence="1">
    <location>
        <begin position="569"/>
        <end position="591"/>
    </location>
</feature>
<sequence>MAFFPFNLRCSAVVLMISALLVALAFAVGHDALYQGLNRKPVLHVEPLFTINSIQLSDQQVYVSLGTLFAFLVKSCLGVSVSTAFDQFAWKSIHGQTTKIAVIDDLFSVLKHGFTLLDPRLWRHYPLSMTLAAMCWLLPVPSILTPATLSVKLAPLDEVVLQRIPRVDFATANFVNLIRSYERDAGSLGRQWMKVYSGPTPDVQRIVYGAATQGKVLAIDPAAANSSWLQEFHGPALVCGEVNQTLRAILTRNIATAINASKTNDNGSGFRVSSYTGYLYLSWAPAGEDPVNVVPFWQPEHNGSYVLQARQIGPDPWATGGTEDTWLSTASEPIQKRSPLSVFVASFPRMAHNVDIDNLDAALQNSTIVQCFLHNATYQASFEYVNGNQTVRVIDQKILDGISLLGGIEGVVSQNQSSFIQNPQIMESMAYQSVMDAFCGLLYGYIGTNIFKANNDTVPGYASTPSRAHTDVTSTILMETEELHQLKANLISGGNDSYIDYWRGRSMSSLDQPLTPLATTIQDLFRNTTISFMSSSLFQPNYSTTTVPNTNVTISTYRNIYNYSRLTLWVTYGIALGVTLLSVIAGVLVWLSSQGSYSSKFSTILRISQGATISVKLEKEDYSGFDPLPDHIANAQLRPGYGLQEATSEMVAAESRPSTELLSSGLDEEHQNC</sequence>
<organism evidence="3 4">
    <name type="scientific">Penicillium salamii</name>
    <dbReference type="NCBI Taxonomy" id="1612424"/>
    <lineage>
        <taxon>Eukaryota</taxon>
        <taxon>Fungi</taxon>
        <taxon>Dikarya</taxon>
        <taxon>Ascomycota</taxon>
        <taxon>Pezizomycotina</taxon>
        <taxon>Eurotiomycetes</taxon>
        <taxon>Eurotiomycetidae</taxon>
        <taxon>Eurotiales</taxon>
        <taxon>Aspergillaceae</taxon>
        <taxon>Penicillium</taxon>
    </lineage>
</organism>
<dbReference type="AlphaFoldDB" id="A0A9W4IE65"/>
<feature type="chain" id="PRO_5040867813" description="Transmembrane protein" evidence="2">
    <location>
        <begin position="28"/>
        <end position="673"/>
    </location>
</feature>
<dbReference type="Proteomes" id="UP001152646">
    <property type="component" value="Unassembled WGS sequence"/>
</dbReference>
<keyword evidence="1" id="KW-0812">Transmembrane</keyword>
<dbReference type="PANTHER" id="PTHR35041">
    <property type="entry name" value="MEDIATOR OF RNA POLYMERASE II TRANSCRIPTION SUBUNIT 1"/>
    <property type="match status" value="1"/>
</dbReference>
<dbReference type="PANTHER" id="PTHR35041:SF6">
    <property type="entry name" value="FORMYLMETHIONINE DEFORMYLASE-LIKE PROTEIN-RELATED"/>
    <property type="match status" value="1"/>
</dbReference>
<evidence type="ECO:0008006" key="5">
    <source>
        <dbReference type="Google" id="ProtNLM"/>
    </source>
</evidence>
<comment type="caution">
    <text evidence="3">The sequence shown here is derived from an EMBL/GenBank/DDBJ whole genome shotgun (WGS) entry which is preliminary data.</text>
</comment>
<evidence type="ECO:0000313" key="4">
    <source>
        <dbReference type="Proteomes" id="UP001152646"/>
    </source>
</evidence>
<keyword evidence="2" id="KW-0732">Signal</keyword>
<evidence type="ECO:0000313" key="3">
    <source>
        <dbReference type="EMBL" id="CAG8262855.1"/>
    </source>
</evidence>
<dbReference type="EMBL" id="CAJVPA010000044">
    <property type="protein sequence ID" value="CAG8262855.1"/>
    <property type="molecule type" value="Genomic_DNA"/>
</dbReference>
<dbReference type="OrthoDB" id="5322539at2759"/>